<accession>A0A0F8WM78</accession>
<sequence>NFRLELGRPWENATNHVAEDASEDRWGIMSDDLKSGYVGAEFNEDGVELGVPPYGAITFVEEDPIVEVTVIGSACVPPGYVMLYGEPVEWKYPRTGVKMRVDGLWGEHLRWFLCEAGLDESYRDAGLSCAVFRTPPCTKITIMAGSQHTLDGLDVRNMRHDAHYAVRHIYVGVQKDLD</sequence>
<organism evidence="1">
    <name type="scientific">marine sediment metagenome</name>
    <dbReference type="NCBI Taxonomy" id="412755"/>
    <lineage>
        <taxon>unclassified sequences</taxon>
        <taxon>metagenomes</taxon>
        <taxon>ecological metagenomes</taxon>
    </lineage>
</organism>
<proteinExistence type="predicted"/>
<reference evidence="1" key="1">
    <citation type="journal article" date="2015" name="Nature">
        <title>Complex archaea that bridge the gap between prokaryotes and eukaryotes.</title>
        <authorList>
            <person name="Spang A."/>
            <person name="Saw J.H."/>
            <person name="Jorgensen S.L."/>
            <person name="Zaremba-Niedzwiedzka K."/>
            <person name="Martijn J."/>
            <person name="Lind A.E."/>
            <person name="van Eijk R."/>
            <person name="Schleper C."/>
            <person name="Guy L."/>
            <person name="Ettema T.J."/>
        </authorList>
    </citation>
    <scope>NUCLEOTIDE SEQUENCE</scope>
</reference>
<protein>
    <submittedName>
        <fullName evidence="1">Uncharacterized protein</fullName>
    </submittedName>
</protein>
<gene>
    <name evidence="1" type="ORF">LCGC14_3049270</name>
</gene>
<comment type="caution">
    <text evidence="1">The sequence shown here is derived from an EMBL/GenBank/DDBJ whole genome shotgun (WGS) entry which is preliminary data.</text>
</comment>
<dbReference type="EMBL" id="LAZR01064218">
    <property type="protein sequence ID" value="KKK57957.1"/>
    <property type="molecule type" value="Genomic_DNA"/>
</dbReference>
<feature type="non-terminal residue" evidence="1">
    <location>
        <position position="1"/>
    </location>
</feature>
<dbReference type="AlphaFoldDB" id="A0A0F8WM78"/>
<name>A0A0F8WM78_9ZZZZ</name>
<evidence type="ECO:0000313" key="1">
    <source>
        <dbReference type="EMBL" id="KKK57957.1"/>
    </source>
</evidence>